<name>A0A222G3L2_9GAMM</name>
<feature type="transmembrane region" description="Helical" evidence="8">
    <location>
        <begin position="20"/>
        <end position="39"/>
    </location>
</feature>
<keyword evidence="6 8" id="KW-0472">Membrane</keyword>
<dbReference type="InterPro" id="IPR011922">
    <property type="entry name" value="Cell_div_FtsL"/>
</dbReference>
<keyword evidence="5 8" id="KW-1133">Transmembrane helix</keyword>
<dbReference type="GO" id="GO:0005886">
    <property type="term" value="C:plasma membrane"/>
    <property type="evidence" value="ECO:0007669"/>
    <property type="project" value="UniProtKB-SubCell"/>
</dbReference>
<dbReference type="RefSeq" id="WP_081148291.1">
    <property type="nucleotide sequence ID" value="NZ_CP020465.1"/>
</dbReference>
<dbReference type="EMBL" id="CP020465">
    <property type="protein sequence ID" value="ASP46361.1"/>
    <property type="molecule type" value="Genomic_DNA"/>
</dbReference>
<keyword evidence="4 8" id="KW-0812">Transmembrane</keyword>
<dbReference type="OrthoDB" id="6196803at2"/>
<comment type="similarity">
    <text evidence="8">Belongs to the FtsL family.</text>
</comment>
<comment type="subunit">
    <text evidence="8">Part of a complex composed of FtsB, FtsL and FtsQ.</text>
</comment>
<comment type="function">
    <text evidence="8">Essential cell division protein. May link together the upstream cell division proteins, which are predominantly cytoplasmic, with the downstream cell division proteins, which are predominantly periplasmic.</text>
</comment>
<dbReference type="Proteomes" id="UP000202259">
    <property type="component" value="Chromosome"/>
</dbReference>
<gene>
    <name evidence="8 11" type="primary">ftsL</name>
    <name evidence="11" type="ORF">B5D82_00360</name>
</gene>
<proteinExistence type="inferred from homology"/>
<evidence type="ECO:0000256" key="7">
    <source>
        <dbReference type="ARBA" id="ARBA00023306"/>
    </source>
</evidence>
<accession>A0A222G3L2</accession>
<dbReference type="PANTHER" id="PTHR37479:SF1">
    <property type="entry name" value="CELL DIVISION PROTEIN FTSL"/>
    <property type="match status" value="1"/>
</dbReference>
<dbReference type="Pfam" id="PF04999">
    <property type="entry name" value="FtsL"/>
    <property type="match status" value="1"/>
</dbReference>
<keyword evidence="3 8" id="KW-0132">Cell division</keyword>
<dbReference type="PANTHER" id="PTHR37479">
    <property type="entry name" value="CELL DIVISION PROTEIN FTSL"/>
    <property type="match status" value="1"/>
</dbReference>
<feature type="coiled-coil region" evidence="10">
    <location>
        <begin position="43"/>
        <end position="70"/>
    </location>
</feature>
<dbReference type="GO" id="GO:0043093">
    <property type="term" value="P:FtsZ-dependent cytokinesis"/>
    <property type="evidence" value="ECO:0007669"/>
    <property type="project" value="UniProtKB-UniRule"/>
</dbReference>
<evidence type="ECO:0000256" key="8">
    <source>
        <dbReference type="HAMAP-Rule" id="MF_00910"/>
    </source>
</evidence>
<keyword evidence="10" id="KW-0175">Coiled coil</keyword>
<evidence type="ECO:0000313" key="12">
    <source>
        <dbReference type="Proteomes" id="UP000202259"/>
    </source>
</evidence>
<organism evidence="11 12">
    <name type="scientific">Cognaticolwellia beringensis</name>
    <dbReference type="NCBI Taxonomy" id="1967665"/>
    <lineage>
        <taxon>Bacteria</taxon>
        <taxon>Pseudomonadati</taxon>
        <taxon>Pseudomonadota</taxon>
        <taxon>Gammaproteobacteria</taxon>
        <taxon>Alteromonadales</taxon>
        <taxon>Colwelliaceae</taxon>
        <taxon>Cognaticolwellia</taxon>
    </lineage>
</organism>
<evidence type="ECO:0000256" key="4">
    <source>
        <dbReference type="ARBA" id="ARBA00022692"/>
    </source>
</evidence>
<evidence type="ECO:0000256" key="9">
    <source>
        <dbReference type="NCBIfam" id="TIGR02209"/>
    </source>
</evidence>
<keyword evidence="8" id="KW-0997">Cell inner membrane</keyword>
<keyword evidence="12" id="KW-1185">Reference proteome</keyword>
<sequence length="104" mass="11938">MATPKVVLTLDIWHDIKRHLVIYGILLLVLISAFSVIYFTHLNRQTTSKIEVLLTERDALENEWRNLLLEQNSLAEHSAIESSAEKQLNMTRPDASSEIIIKLL</sequence>
<evidence type="ECO:0000256" key="1">
    <source>
        <dbReference type="ARBA" id="ARBA00004401"/>
    </source>
</evidence>
<keyword evidence="7 8" id="KW-0131">Cell cycle</keyword>
<keyword evidence="2 8" id="KW-1003">Cell membrane</keyword>
<evidence type="ECO:0000256" key="5">
    <source>
        <dbReference type="ARBA" id="ARBA00022989"/>
    </source>
</evidence>
<dbReference type="HAMAP" id="MF_00910">
    <property type="entry name" value="FtsL"/>
    <property type="match status" value="1"/>
</dbReference>
<evidence type="ECO:0000313" key="11">
    <source>
        <dbReference type="EMBL" id="ASP46361.1"/>
    </source>
</evidence>
<evidence type="ECO:0000256" key="10">
    <source>
        <dbReference type="SAM" id="Coils"/>
    </source>
</evidence>
<reference evidence="11 12" key="1">
    <citation type="submission" date="2017-08" db="EMBL/GenBank/DDBJ databases">
        <title>Complete genome of Colwellia sp. NB097-1, a psychrophile bacterium ioslated from Bering Sea.</title>
        <authorList>
            <person name="Chen X."/>
        </authorList>
    </citation>
    <scope>NUCLEOTIDE SEQUENCE [LARGE SCALE GENOMIC DNA]</scope>
    <source>
        <strain evidence="11 12">NB097-1</strain>
    </source>
</reference>
<evidence type="ECO:0000256" key="2">
    <source>
        <dbReference type="ARBA" id="ARBA00022475"/>
    </source>
</evidence>
<dbReference type="AlphaFoldDB" id="A0A222G3L2"/>
<evidence type="ECO:0000256" key="6">
    <source>
        <dbReference type="ARBA" id="ARBA00023136"/>
    </source>
</evidence>
<dbReference type="GO" id="GO:0032153">
    <property type="term" value="C:cell division site"/>
    <property type="evidence" value="ECO:0007669"/>
    <property type="project" value="UniProtKB-UniRule"/>
</dbReference>
<protein>
    <recommendedName>
        <fullName evidence="8 9">Cell division protein FtsL</fullName>
    </recommendedName>
</protein>
<dbReference type="NCBIfam" id="TIGR02209">
    <property type="entry name" value="ftsL_broad"/>
    <property type="match status" value="1"/>
</dbReference>
<evidence type="ECO:0000256" key="3">
    <source>
        <dbReference type="ARBA" id="ARBA00022618"/>
    </source>
</evidence>
<comment type="subcellular location">
    <subcellularLocation>
        <location evidence="8">Cell inner membrane</location>
        <topology evidence="8">Single-pass type II membrane protein</topology>
    </subcellularLocation>
    <subcellularLocation>
        <location evidence="1">Cell membrane</location>
        <topology evidence="1">Single-pass type II membrane protein</topology>
    </subcellularLocation>
    <text evidence="8">Localizes to the division septum where it forms a ring structure.</text>
</comment>
<dbReference type="KEGG" id="cber:B5D82_00360"/>